<organism evidence="9 10">
    <name type="scientific">Treponema primitia (strain ATCC BAA-887 / DSM 12427 / ZAS-2)</name>
    <dbReference type="NCBI Taxonomy" id="545694"/>
    <lineage>
        <taxon>Bacteria</taxon>
        <taxon>Pseudomonadati</taxon>
        <taxon>Spirochaetota</taxon>
        <taxon>Spirochaetia</taxon>
        <taxon>Spirochaetales</taxon>
        <taxon>Treponemataceae</taxon>
        <taxon>Treponema</taxon>
    </lineage>
</organism>
<accession>F5YK61</accession>
<protein>
    <submittedName>
        <fullName evidence="9">PIN domain protein</fullName>
    </submittedName>
</protein>
<dbReference type="PANTHER" id="PTHR33653">
    <property type="entry name" value="RIBONUCLEASE VAPC2"/>
    <property type="match status" value="1"/>
</dbReference>
<dbReference type="OrthoDB" id="532510at2"/>
<evidence type="ECO:0000259" key="8">
    <source>
        <dbReference type="Pfam" id="PF01850"/>
    </source>
</evidence>
<sequence>MDSGFLLDSNVIIGYLAAKIPASGLKAVAAIIDNTPHISVISQMEVLRHNDTPENEKTLMDFINSSIIHPLSEAVVQQTIALAKKSKIKLPDAIIAATSLIEGFTLVTRNIDDFKKVNGLKFLNPWSI</sequence>
<dbReference type="Proteomes" id="UP000009223">
    <property type="component" value="Chromosome"/>
</dbReference>
<dbReference type="GO" id="GO:0004518">
    <property type="term" value="F:nuclease activity"/>
    <property type="evidence" value="ECO:0007669"/>
    <property type="project" value="UniProtKB-KW"/>
</dbReference>
<evidence type="ECO:0000313" key="9">
    <source>
        <dbReference type="EMBL" id="AEF85477.1"/>
    </source>
</evidence>
<evidence type="ECO:0000256" key="1">
    <source>
        <dbReference type="ARBA" id="ARBA00001946"/>
    </source>
</evidence>
<dbReference type="InterPro" id="IPR050556">
    <property type="entry name" value="Type_II_TA_system_RNase"/>
</dbReference>
<proteinExistence type="inferred from homology"/>
<dbReference type="InterPro" id="IPR029060">
    <property type="entry name" value="PIN-like_dom_sf"/>
</dbReference>
<comment type="similarity">
    <text evidence="7">Belongs to the PINc/VapC protein family.</text>
</comment>
<dbReference type="STRING" id="545694.TREPR_3356"/>
<evidence type="ECO:0000256" key="4">
    <source>
        <dbReference type="ARBA" id="ARBA00022723"/>
    </source>
</evidence>
<keyword evidence="6" id="KW-0460">Magnesium</keyword>
<evidence type="ECO:0000256" key="7">
    <source>
        <dbReference type="ARBA" id="ARBA00038093"/>
    </source>
</evidence>
<name>F5YK61_TREPZ</name>
<gene>
    <name evidence="9" type="ordered locus">TREPR_3356</name>
</gene>
<evidence type="ECO:0000256" key="6">
    <source>
        <dbReference type="ARBA" id="ARBA00022842"/>
    </source>
</evidence>
<dbReference type="Gene3D" id="3.40.50.1010">
    <property type="entry name" value="5'-nuclease"/>
    <property type="match status" value="1"/>
</dbReference>
<dbReference type="HOGENOM" id="CLU_118482_0_0_12"/>
<keyword evidence="10" id="KW-1185">Reference proteome</keyword>
<dbReference type="PANTHER" id="PTHR33653:SF1">
    <property type="entry name" value="RIBONUCLEASE VAPC2"/>
    <property type="match status" value="1"/>
</dbReference>
<evidence type="ECO:0000256" key="3">
    <source>
        <dbReference type="ARBA" id="ARBA00022722"/>
    </source>
</evidence>
<evidence type="ECO:0000256" key="2">
    <source>
        <dbReference type="ARBA" id="ARBA00022649"/>
    </source>
</evidence>
<dbReference type="InterPro" id="IPR002716">
    <property type="entry name" value="PIN_dom"/>
</dbReference>
<keyword evidence="2" id="KW-1277">Toxin-antitoxin system</keyword>
<dbReference type="SUPFAM" id="SSF88723">
    <property type="entry name" value="PIN domain-like"/>
    <property type="match status" value="1"/>
</dbReference>
<dbReference type="EMBL" id="CP001843">
    <property type="protein sequence ID" value="AEF85477.1"/>
    <property type="molecule type" value="Genomic_DNA"/>
</dbReference>
<feature type="domain" description="PIN" evidence="8">
    <location>
        <begin position="6"/>
        <end position="118"/>
    </location>
</feature>
<dbReference type="GO" id="GO:0016787">
    <property type="term" value="F:hydrolase activity"/>
    <property type="evidence" value="ECO:0007669"/>
    <property type="project" value="UniProtKB-KW"/>
</dbReference>
<evidence type="ECO:0000256" key="5">
    <source>
        <dbReference type="ARBA" id="ARBA00022801"/>
    </source>
</evidence>
<comment type="cofactor">
    <cofactor evidence="1">
        <name>Mg(2+)</name>
        <dbReference type="ChEBI" id="CHEBI:18420"/>
    </cofactor>
</comment>
<dbReference type="Pfam" id="PF01850">
    <property type="entry name" value="PIN"/>
    <property type="match status" value="1"/>
</dbReference>
<reference evidence="10" key="1">
    <citation type="submission" date="2009-12" db="EMBL/GenBank/DDBJ databases">
        <title>Complete sequence of Treponema primitia strain ZAS-2.</title>
        <authorList>
            <person name="Tetu S.G."/>
            <person name="Matson E."/>
            <person name="Ren Q."/>
            <person name="Seshadri R."/>
            <person name="Elbourne L."/>
            <person name="Hassan K.A."/>
            <person name="Durkin A."/>
            <person name="Radune D."/>
            <person name="Mohamoud Y."/>
            <person name="Shay R."/>
            <person name="Jin S."/>
            <person name="Zhang X."/>
            <person name="Lucey K."/>
            <person name="Ballor N.R."/>
            <person name="Ottesen E."/>
            <person name="Rosenthal R."/>
            <person name="Allen A."/>
            <person name="Leadbetter J.R."/>
            <person name="Paulsen I.T."/>
        </authorList>
    </citation>
    <scope>NUCLEOTIDE SEQUENCE [LARGE SCALE GENOMIC DNA]</scope>
    <source>
        <strain evidence="10">ATCC BAA-887 / DSM 12427 / ZAS-2</strain>
    </source>
</reference>
<dbReference type="RefSeq" id="WP_015706922.1">
    <property type="nucleotide sequence ID" value="NC_015578.1"/>
</dbReference>
<keyword evidence="4" id="KW-0479">Metal-binding</keyword>
<dbReference type="GO" id="GO:0046872">
    <property type="term" value="F:metal ion binding"/>
    <property type="evidence" value="ECO:0007669"/>
    <property type="project" value="UniProtKB-KW"/>
</dbReference>
<reference evidence="9 10" key="2">
    <citation type="journal article" date="2011" name="ISME J.">
        <title>RNA-seq reveals cooperative metabolic interactions between two termite-gut spirochete species in co-culture.</title>
        <authorList>
            <person name="Rosenthal A.Z."/>
            <person name="Matson E.G."/>
            <person name="Eldar A."/>
            <person name="Leadbetter J.R."/>
        </authorList>
    </citation>
    <scope>NUCLEOTIDE SEQUENCE [LARGE SCALE GENOMIC DNA]</scope>
    <source>
        <strain evidence="10">ATCC BAA-887 / DSM 12427 / ZAS-2</strain>
    </source>
</reference>
<dbReference type="CDD" id="cd18738">
    <property type="entry name" value="PIN_VapC4-5_FitB-like"/>
    <property type="match status" value="1"/>
</dbReference>
<dbReference type="AlphaFoldDB" id="F5YK61"/>
<dbReference type="eggNOG" id="COG1487">
    <property type="taxonomic scope" value="Bacteria"/>
</dbReference>
<dbReference type="KEGG" id="tpi:TREPR_3356"/>
<keyword evidence="5" id="KW-0378">Hydrolase</keyword>
<evidence type="ECO:0000313" key="10">
    <source>
        <dbReference type="Proteomes" id="UP000009223"/>
    </source>
</evidence>
<keyword evidence="3" id="KW-0540">Nuclease</keyword>